<reference evidence="5" key="1">
    <citation type="submission" date="2021-02" db="EMBL/GenBank/DDBJ databases">
        <authorList>
            <person name="Dougan E. K."/>
            <person name="Rhodes N."/>
            <person name="Thang M."/>
            <person name="Chan C."/>
        </authorList>
    </citation>
    <scope>NUCLEOTIDE SEQUENCE</scope>
</reference>
<dbReference type="GO" id="GO:0048471">
    <property type="term" value="C:perinuclear region of cytoplasm"/>
    <property type="evidence" value="ECO:0007669"/>
    <property type="project" value="TreeGrafter"/>
</dbReference>
<feature type="signal peptide" evidence="4">
    <location>
        <begin position="1"/>
        <end position="27"/>
    </location>
</feature>
<evidence type="ECO:0000256" key="3">
    <source>
        <dbReference type="ARBA" id="ARBA00022737"/>
    </source>
</evidence>
<comment type="caution">
    <text evidence="5">The sequence shown here is derived from an EMBL/GenBank/DDBJ whole genome shotgun (WGS) entry which is preliminary data.</text>
</comment>
<keyword evidence="7" id="KW-1185">Reference proteome</keyword>
<evidence type="ECO:0000256" key="4">
    <source>
        <dbReference type="SAM" id="SignalP"/>
    </source>
</evidence>
<dbReference type="SMART" id="SM00368">
    <property type="entry name" value="LRR_RI"/>
    <property type="match status" value="8"/>
</dbReference>
<keyword evidence="3" id="KW-0677">Repeat</keyword>
<keyword evidence="1" id="KW-0343">GTPase activation</keyword>
<proteinExistence type="predicted"/>
<dbReference type="EMBL" id="CAJNNV010029589">
    <property type="protein sequence ID" value="CAE8629079.1"/>
    <property type="molecule type" value="Genomic_DNA"/>
</dbReference>
<dbReference type="GO" id="GO:0031267">
    <property type="term" value="F:small GTPase binding"/>
    <property type="evidence" value="ECO:0007669"/>
    <property type="project" value="TreeGrafter"/>
</dbReference>
<evidence type="ECO:0000313" key="7">
    <source>
        <dbReference type="Proteomes" id="UP000654075"/>
    </source>
</evidence>
<dbReference type="Gene3D" id="3.80.10.10">
    <property type="entry name" value="Ribonuclease Inhibitor"/>
    <property type="match status" value="1"/>
</dbReference>
<dbReference type="AlphaFoldDB" id="A0A813GPM6"/>
<dbReference type="EMBL" id="CAJNNW010035838">
    <property type="protein sequence ID" value="CAE8730418.1"/>
    <property type="molecule type" value="Genomic_DNA"/>
</dbReference>
<protein>
    <submittedName>
        <fullName evidence="5">Uncharacterized protein</fullName>
    </submittedName>
</protein>
<dbReference type="InterPro" id="IPR001611">
    <property type="entry name" value="Leu-rich_rpt"/>
</dbReference>
<dbReference type="Proteomes" id="UP000654075">
    <property type="component" value="Unassembled WGS sequence"/>
</dbReference>
<evidence type="ECO:0000256" key="2">
    <source>
        <dbReference type="ARBA" id="ARBA00022614"/>
    </source>
</evidence>
<dbReference type="PANTHER" id="PTHR24113">
    <property type="entry name" value="RAN GTPASE-ACTIVATING PROTEIN 1"/>
    <property type="match status" value="1"/>
</dbReference>
<dbReference type="InterPro" id="IPR032675">
    <property type="entry name" value="LRR_dom_sf"/>
</dbReference>
<evidence type="ECO:0000313" key="6">
    <source>
        <dbReference type="EMBL" id="CAE8730418.1"/>
    </source>
</evidence>
<dbReference type="SUPFAM" id="SSF52047">
    <property type="entry name" value="RNI-like"/>
    <property type="match status" value="1"/>
</dbReference>
<dbReference type="InterPro" id="IPR027038">
    <property type="entry name" value="RanGap"/>
</dbReference>
<dbReference type="OMA" id="ICEPEPP"/>
<evidence type="ECO:0000256" key="1">
    <source>
        <dbReference type="ARBA" id="ARBA00022468"/>
    </source>
</evidence>
<keyword evidence="4" id="KW-0732">Signal</keyword>
<evidence type="ECO:0000313" key="5">
    <source>
        <dbReference type="EMBL" id="CAE8629079.1"/>
    </source>
</evidence>
<dbReference type="Proteomes" id="UP000626109">
    <property type="component" value="Unassembled WGS sequence"/>
</dbReference>
<dbReference type="GO" id="GO:0005829">
    <property type="term" value="C:cytosol"/>
    <property type="evidence" value="ECO:0007669"/>
    <property type="project" value="TreeGrafter"/>
</dbReference>
<dbReference type="OrthoDB" id="333024at2759"/>
<feature type="chain" id="PRO_5036222001" evidence="4">
    <location>
        <begin position="28"/>
        <end position="359"/>
    </location>
</feature>
<gene>
    <name evidence="5" type="ORF">PGLA1383_LOCUS45649</name>
    <name evidence="6" type="ORF">PGLA2088_LOCUS45739</name>
</gene>
<dbReference type="GO" id="GO:0006913">
    <property type="term" value="P:nucleocytoplasmic transport"/>
    <property type="evidence" value="ECO:0007669"/>
    <property type="project" value="TreeGrafter"/>
</dbReference>
<name>A0A813GPM6_POLGL</name>
<dbReference type="Pfam" id="PF13516">
    <property type="entry name" value="LRR_6"/>
    <property type="match status" value="4"/>
</dbReference>
<dbReference type="GO" id="GO:0005096">
    <property type="term" value="F:GTPase activator activity"/>
    <property type="evidence" value="ECO:0007669"/>
    <property type="project" value="UniProtKB-KW"/>
</dbReference>
<sequence>MRRLRSRCRPLVLSATLFASASREASGDSLVCGPDVSIDCVWQKIPGPLSPEDPRCTRLKHQEVAGHEYQILAAALQGLPDLQELHLEGLHLGDEGVAAIAISLGEGWLPNLEKLYIAHNDMGIDGARALAKALSALPQLRVLNLPENLVRNLGAQAISEALQKGDCPLLEQLVIAGNGLGIQGAREIARAMPFLPRLKDLHIARNGIGTMGAVFIAKEMKDGNAQELEWLSMGNNLIGDMGTQALSIVLEMCPCLEWLDLPQNSISDVGAMALGKAVEYLGRKLSLRELDLRGNQISPFGQESLETGKLELPELQFWLAALPGEPGSLAVQAMPEPSNDVDTVHRVVLGNSWSITADY</sequence>
<accession>A0A813GPM6</accession>
<dbReference type="PANTHER" id="PTHR24113:SF12">
    <property type="entry name" value="RAN GTPASE-ACTIVATING PROTEIN 1"/>
    <property type="match status" value="1"/>
</dbReference>
<keyword evidence="2" id="KW-0433">Leucine-rich repeat</keyword>
<dbReference type="GO" id="GO:0005634">
    <property type="term" value="C:nucleus"/>
    <property type="evidence" value="ECO:0007669"/>
    <property type="project" value="TreeGrafter"/>
</dbReference>
<organism evidence="5 7">
    <name type="scientific">Polarella glacialis</name>
    <name type="common">Dinoflagellate</name>
    <dbReference type="NCBI Taxonomy" id="89957"/>
    <lineage>
        <taxon>Eukaryota</taxon>
        <taxon>Sar</taxon>
        <taxon>Alveolata</taxon>
        <taxon>Dinophyceae</taxon>
        <taxon>Suessiales</taxon>
        <taxon>Suessiaceae</taxon>
        <taxon>Polarella</taxon>
    </lineage>
</organism>